<comment type="caution">
    <text evidence="1">The sequence shown here is derived from an EMBL/GenBank/DDBJ whole genome shotgun (WGS) entry which is preliminary data.</text>
</comment>
<dbReference type="AlphaFoldDB" id="A0AAD4TY53"/>
<organism evidence="1 2">
    <name type="scientific">Ovis ammon polii</name>
    <dbReference type="NCBI Taxonomy" id="230172"/>
    <lineage>
        <taxon>Eukaryota</taxon>
        <taxon>Metazoa</taxon>
        <taxon>Chordata</taxon>
        <taxon>Craniata</taxon>
        <taxon>Vertebrata</taxon>
        <taxon>Euteleostomi</taxon>
        <taxon>Mammalia</taxon>
        <taxon>Eutheria</taxon>
        <taxon>Laurasiatheria</taxon>
        <taxon>Artiodactyla</taxon>
        <taxon>Ruminantia</taxon>
        <taxon>Pecora</taxon>
        <taxon>Bovidae</taxon>
        <taxon>Caprinae</taxon>
        <taxon>Ovis</taxon>
    </lineage>
</organism>
<gene>
    <name evidence="1" type="ORF">MG293_013470</name>
</gene>
<evidence type="ECO:0000313" key="2">
    <source>
        <dbReference type="Proteomes" id="UP001214576"/>
    </source>
</evidence>
<proteinExistence type="predicted"/>
<protein>
    <submittedName>
        <fullName evidence="1">Uncharacterized protein</fullName>
    </submittedName>
</protein>
<accession>A0AAD4TY53</accession>
<keyword evidence="2" id="KW-1185">Reference proteome</keyword>
<name>A0AAD4TY53_OVIAM</name>
<sequence length="177" mass="19935">MRGSGSEGSDSKQAWQRAELADTGTVVPQYPVLAMNLLYNAIIRTGNHSDGGKRKVLECFQRMQYLKLLRIQVFFSSHLLFQTVWLPDGGGLPIHHECGLKLFATEREPSRFGRRLTPKALMGAVTRQAGDSREEELTVDDGELVGVMTHPILLSTQTRHEIMIVFNKIMKSYMMAK</sequence>
<dbReference type="Proteomes" id="UP001214576">
    <property type="component" value="Unassembled WGS sequence"/>
</dbReference>
<dbReference type="EMBL" id="JAKZEL010000016">
    <property type="protein sequence ID" value="KAI4536078.1"/>
    <property type="molecule type" value="Genomic_DNA"/>
</dbReference>
<reference evidence="1" key="1">
    <citation type="submission" date="2022-03" db="EMBL/GenBank/DDBJ databases">
        <title>Genomic analyses of argali, domestic sheep and their hybrids provide insights into chromosomal evolution, heterosis and genetic basis of agronomic traits.</title>
        <authorList>
            <person name="Li M."/>
        </authorList>
    </citation>
    <scope>NUCLEOTIDE SEQUENCE</scope>
    <source>
        <strain evidence="1">CAU-MHL-2022a</strain>
        <tissue evidence="1">Skin</tissue>
    </source>
</reference>
<evidence type="ECO:0000313" key="1">
    <source>
        <dbReference type="EMBL" id="KAI4536078.1"/>
    </source>
</evidence>